<evidence type="ECO:0000259" key="2">
    <source>
        <dbReference type="SMART" id="SM01054"/>
    </source>
</evidence>
<feature type="region of interest" description="Disordered" evidence="1">
    <location>
        <begin position="245"/>
        <end position="264"/>
    </location>
</feature>
<dbReference type="PANTHER" id="PTHR33923">
    <property type="entry name" value="CALMODULIN-BINDING PROTEIN-RELATED"/>
    <property type="match status" value="1"/>
</dbReference>
<feature type="compositionally biased region" description="Polar residues" evidence="1">
    <location>
        <begin position="123"/>
        <end position="134"/>
    </location>
</feature>
<evidence type="ECO:0000313" key="4">
    <source>
        <dbReference type="Proteomes" id="UP001055439"/>
    </source>
</evidence>
<feature type="region of interest" description="Disordered" evidence="1">
    <location>
        <begin position="360"/>
        <end position="396"/>
    </location>
</feature>
<feature type="compositionally biased region" description="Basic and acidic residues" evidence="1">
    <location>
        <begin position="95"/>
        <end position="104"/>
    </location>
</feature>
<dbReference type="PANTHER" id="PTHR33923:SF2">
    <property type="entry name" value="CALMODULIN-BINDING PROTEIN-RELATED"/>
    <property type="match status" value="1"/>
</dbReference>
<feature type="compositionally biased region" description="Basic and acidic residues" evidence="1">
    <location>
        <begin position="410"/>
        <end position="429"/>
    </location>
</feature>
<gene>
    <name evidence="3" type="ORF">MUK42_02242</name>
</gene>
<dbReference type="OrthoDB" id="1304871at2759"/>
<feature type="compositionally biased region" description="Low complexity" evidence="1">
    <location>
        <begin position="55"/>
        <end position="65"/>
    </location>
</feature>
<proteinExistence type="predicted"/>
<accession>A0A9E7EKY3</accession>
<dbReference type="EMBL" id="CP097503">
    <property type="protein sequence ID" value="URD79031.1"/>
    <property type="molecule type" value="Genomic_DNA"/>
</dbReference>
<name>A0A9E7EKY3_9LILI</name>
<dbReference type="AlphaFoldDB" id="A0A9E7EKY3"/>
<dbReference type="InterPro" id="IPR044681">
    <property type="entry name" value="PICBP-like"/>
</dbReference>
<sequence length="637" mass="71423">MELLQALPSIFLPHHKNFLPSSLSHSNQIIGRKKAIRLFRSSFHAPAMVQRKIGHLSSHQQQGSSAKEGGETKMRMNKETPWVMPNYMKPTTSSDARKEQRQVTRDPPAANDRKRSKKSSNRLSQASVCPSSQAGPKPARALRRKLSSKLLRLSSKRSFAVHPCPRPKVNRATCSSTLKDLKFPKALELRPGGTEVEGTSVSKVCPYKYCSLNGHWHADPPPLKCFLASRRKMLKAHKCMKQKGVSPFRRQGSRKDSKQMDTGQAAVKLSSLIEEIGCDYFVEIYVKQDDMECFKHEEDGKRNLEDVILEGDVDQSSDLSVDDLEVMMNFLEYMSCDREDGAGKEEFPSSTTEECWTIAGTDKDGQDHAEVSESSEIELEEDVDPFADDKSSFSDDELGPILGMLFENEVHNDEPDAEACHEECSRAPEPESLQENGNGGSEDSAINSDKAVSIDIKEDETNSLLQVHIPCAGQDDDIEEDHQIQSEPEEAESNDRSTDDAELTPSTISNTGFNRSINDDGDPNARTNTTRKRTDEEMEETRGFNPRPPNFLPEEPDPEAEKVDLRHQMMDERKNSEEWMIDYALQQAVTKLAPARRQKVALLVEAFETVIPLPVCDKPLRHATQSFSSPRPMQACS</sequence>
<keyword evidence="4" id="KW-1185">Reference proteome</keyword>
<reference evidence="3" key="1">
    <citation type="submission" date="2022-05" db="EMBL/GenBank/DDBJ databases">
        <title>The Musa troglodytarum L. genome provides insights into the mechanism of non-climacteric behaviour and enrichment of carotenoids.</title>
        <authorList>
            <person name="Wang J."/>
        </authorList>
    </citation>
    <scope>NUCLEOTIDE SEQUENCE</scope>
    <source>
        <tissue evidence="3">Leaf</tissue>
    </source>
</reference>
<dbReference type="InterPro" id="IPR012417">
    <property type="entry name" value="CaM-bd_dom_pln"/>
</dbReference>
<dbReference type="Proteomes" id="UP001055439">
    <property type="component" value="Chromosome 10"/>
</dbReference>
<protein>
    <submittedName>
        <fullName evidence="3">Plant calmodulin-binding domain</fullName>
    </submittedName>
</protein>
<feature type="compositionally biased region" description="Polar residues" evidence="1">
    <location>
        <begin position="504"/>
        <end position="516"/>
    </location>
</feature>
<feature type="region of interest" description="Disordered" evidence="1">
    <location>
        <begin position="53"/>
        <end position="140"/>
    </location>
</feature>
<evidence type="ECO:0000256" key="1">
    <source>
        <dbReference type="SAM" id="MobiDB-lite"/>
    </source>
</evidence>
<evidence type="ECO:0000313" key="3">
    <source>
        <dbReference type="EMBL" id="URD79031.1"/>
    </source>
</evidence>
<feature type="region of interest" description="Disordered" evidence="1">
    <location>
        <begin position="410"/>
        <end position="559"/>
    </location>
</feature>
<feature type="compositionally biased region" description="Basic and acidic residues" evidence="1">
    <location>
        <begin position="361"/>
        <end position="371"/>
    </location>
</feature>
<organism evidence="3 4">
    <name type="scientific">Musa troglodytarum</name>
    <name type="common">fe'i banana</name>
    <dbReference type="NCBI Taxonomy" id="320322"/>
    <lineage>
        <taxon>Eukaryota</taxon>
        <taxon>Viridiplantae</taxon>
        <taxon>Streptophyta</taxon>
        <taxon>Embryophyta</taxon>
        <taxon>Tracheophyta</taxon>
        <taxon>Spermatophyta</taxon>
        <taxon>Magnoliopsida</taxon>
        <taxon>Liliopsida</taxon>
        <taxon>Zingiberales</taxon>
        <taxon>Musaceae</taxon>
        <taxon>Musa</taxon>
    </lineage>
</organism>
<feature type="compositionally biased region" description="Basic and acidic residues" evidence="1">
    <location>
        <begin position="68"/>
        <end position="78"/>
    </location>
</feature>
<dbReference type="Pfam" id="PF07839">
    <property type="entry name" value="CaM_binding"/>
    <property type="match status" value="1"/>
</dbReference>
<feature type="domain" description="Calmodulin-binding" evidence="2">
    <location>
        <begin position="507"/>
        <end position="612"/>
    </location>
</feature>
<dbReference type="SMART" id="SM01054">
    <property type="entry name" value="CaM_binding"/>
    <property type="match status" value="1"/>
</dbReference>
<dbReference type="GO" id="GO:0005516">
    <property type="term" value="F:calmodulin binding"/>
    <property type="evidence" value="ECO:0007669"/>
    <property type="project" value="InterPro"/>
</dbReference>
<feature type="compositionally biased region" description="Acidic residues" evidence="1">
    <location>
        <begin position="373"/>
        <end position="386"/>
    </location>
</feature>